<feature type="region of interest" description="Disordered" evidence="1">
    <location>
        <begin position="1"/>
        <end position="112"/>
    </location>
</feature>
<evidence type="ECO:0000259" key="2">
    <source>
        <dbReference type="PROSITE" id="PS50181"/>
    </source>
</evidence>
<keyword evidence="4" id="KW-1185">Reference proteome</keyword>
<proteinExistence type="predicted"/>
<dbReference type="SUPFAM" id="SSF81383">
    <property type="entry name" value="F-box domain"/>
    <property type="match status" value="1"/>
</dbReference>
<organism evidence="3 4">
    <name type="scientific">Leucosporidium creatinivorum</name>
    <dbReference type="NCBI Taxonomy" id="106004"/>
    <lineage>
        <taxon>Eukaryota</taxon>
        <taxon>Fungi</taxon>
        <taxon>Dikarya</taxon>
        <taxon>Basidiomycota</taxon>
        <taxon>Pucciniomycotina</taxon>
        <taxon>Microbotryomycetes</taxon>
        <taxon>Leucosporidiales</taxon>
        <taxon>Leucosporidium</taxon>
    </lineage>
</organism>
<feature type="domain" description="F-box" evidence="2">
    <location>
        <begin position="120"/>
        <end position="169"/>
    </location>
</feature>
<dbReference type="PROSITE" id="PS50181">
    <property type="entry name" value="FBOX"/>
    <property type="match status" value="1"/>
</dbReference>
<sequence>MARDSKNSTTKYQDSPSEEDPTLSDDELEDDEQGGTSGGEQQAGQNDEDEYSEAEEAKSEASSNNRARSATKATKVYDDDESDDNFDVPASKKARRGSGSTSTAVTKKAKGKGKGRAGKLEYFQSMPLDVLCEIAGHLDPVTLLAMSRVSKSFRSLFMSKSSKSIWHLARRNVFLPDLQAEDMSEAAYASLVFERSCMVCGKPRASIVDYFIRARWCRSCKKTNLIAQNSFRSLKHPQTLACMPFTLISLTGQNRSQRHYFFKPATLKLDTKLVELQAAADEAAAKESSSSKGKGKGKQKAVIEDDEEGEGENPAAVLRAFIKARKEIVTNATADGTAIFKWERSSAAERKASNLDLRAQRRDAVKQKVLALGHDARDCNFWGTANLVDQPRPLTDAIWNKISASVIAEVVRNASNRQQREIAHRQRQRSLLIGPLYHQMLDALPAGIEKAIFPPLAVFVDLPSVQQHWKPEQPDGYTIDQGLWLASLDDILANVEQRKKEDKVRYFVKFARPLLGAKVPFAELEQLIEKAEPKWDPIVKRNLPPIIAEEEMEALFAHPLARLRCSSGTNCASSSFDYAEIRLHEYSQHGGANYSTFGSAKWISTLRKLIGQAGLNEGKFEESQLEQLGEVWECRGCAASGTRAYTPWGAPSAPLIPVKKTNLTWGELVSHAYSQHSSYFRYDYAAYYLDRQRTPMLTMMGVADEQVEEAAAAAEAGPLSPDSEIYLSDLHDF</sequence>
<dbReference type="OrthoDB" id="3248205at2759"/>
<dbReference type="EMBL" id="MCGR01000009">
    <property type="protein sequence ID" value="ORY88630.1"/>
    <property type="molecule type" value="Genomic_DNA"/>
</dbReference>
<protein>
    <recommendedName>
        <fullName evidence="2">F-box domain-containing protein</fullName>
    </recommendedName>
</protein>
<feature type="compositionally biased region" description="Low complexity" evidence="1">
    <location>
        <begin position="97"/>
        <end position="106"/>
    </location>
</feature>
<gene>
    <name evidence="3" type="ORF">BCR35DRAFT_350866</name>
</gene>
<dbReference type="Pfam" id="PF00646">
    <property type="entry name" value="F-box"/>
    <property type="match status" value="1"/>
</dbReference>
<dbReference type="STRING" id="106004.A0A1Y2G138"/>
<evidence type="ECO:0000256" key="1">
    <source>
        <dbReference type="SAM" id="MobiDB-lite"/>
    </source>
</evidence>
<feature type="region of interest" description="Disordered" evidence="1">
    <location>
        <begin position="284"/>
        <end position="309"/>
    </location>
</feature>
<dbReference type="Proteomes" id="UP000193467">
    <property type="component" value="Unassembled WGS sequence"/>
</dbReference>
<evidence type="ECO:0000313" key="3">
    <source>
        <dbReference type="EMBL" id="ORY88630.1"/>
    </source>
</evidence>
<feature type="compositionally biased region" description="Acidic residues" evidence="1">
    <location>
        <begin position="16"/>
        <end position="33"/>
    </location>
</feature>
<dbReference type="SMART" id="SM00256">
    <property type="entry name" value="FBOX"/>
    <property type="match status" value="1"/>
</dbReference>
<dbReference type="AlphaFoldDB" id="A0A1Y2G138"/>
<feature type="compositionally biased region" description="Low complexity" evidence="1">
    <location>
        <begin position="60"/>
        <end position="73"/>
    </location>
</feature>
<dbReference type="InterPro" id="IPR001810">
    <property type="entry name" value="F-box_dom"/>
</dbReference>
<dbReference type="CDD" id="cd09917">
    <property type="entry name" value="F-box_SF"/>
    <property type="match status" value="1"/>
</dbReference>
<dbReference type="Gene3D" id="1.20.1280.50">
    <property type="match status" value="1"/>
</dbReference>
<name>A0A1Y2G138_9BASI</name>
<dbReference type="InParanoid" id="A0A1Y2G138"/>
<dbReference type="InterPro" id="IPR036047">
    <property type="entry name" value="F-box-like_dom_sf"/>
</dbReference>
<reference evidence="3 4" key="1">
    <citation type="submission" date="2016-07" db="EMBL/GenBank/DDBJ databases">
        <title>Pervasive Adenine N6-methylation of Active Genes in Fungi.</title>
        <authorList>
            <consortium name="DOE Joint Genome Institute"/>
            <person name="Mondo S.J."/>
            <person name="Dannebaum R.O."/>
            <person name="Kuo R.C."/>
            <person name="Labutti K."/>
            <person name="Haridas S."/>
            <person name="Kuo A."/>
            <person name="Salamov A."/>
            <person name="Ahrendt S.R."/>
            <person name="Lipzen A."/>
            <person name="Sullivan W."/>
            <person name="Andreopoulos W.B."/>
            <person name="Clum A."/>
            <person name="Lindquist E."/>
            <person name="Daum C."/>
            <person name="Ramamoorthy G.K."/>
            <person name="Gryganskyi A."/>
            <person name="Culley D."/>
            <person name="Magnuson J.K."/>
            <person name="James T.Y."/>
            <person name="O'Malley M.A."/>
            <person name="Stajich J.E."/>
            <person name="Spatafora J.W."/>
            <person name="Visel A."/>
            <person name="Grigoriev I.V."/>
        </authorList>
    </citation>
    <scope>NUCLEOTIDE SEQUENCE [LARGE SCALE GENOMIC DNA]</scope>
    <source>
        <strain evidence="3 4">62-1032</strain>
    </source>
</reference>
<comment type="caution">
    <text evidence="3">The sequence shown here is derived from an EMBL/GenBank/DDBJ whole genome shotgun (WGS) entry which is preliminary data.</text>
</comment>
<accession>A0A1Y2G138</accession>
<evidence type="ECO:0000313" key="4">
    <source>
        <dbReference type="Proteomes" id="UP000193467"/>
    </source>
</evidence>